<evidence type="ECO:0000313" key="8">
    <source>
        <dbReference type="Proteomes" id="UP000694846"/>
    </source>
</evidence>
<evidence type="ECO:0000256" key="3">
    <source>
        <dbReference type="ARBA" id="ARBA00004370"/>
    </source>
</evidence>
<organism evidence="7">
    <name type="scientific">Sipha flava</name>
    <name type="common">yellow sugarcane aphid</name>
    <dbReference type="NCBI Taxonomy" id="143950"/>
    <lineage>
        <taxon>Eukaryota</taxon>
        <taxon>Metazoa</taxon>
        <taxon>Ecdysozoa</taxon>
        <taxon>Arthropoda</taxon>
        <taxon>Hexapoda</taxon>
        <taxon>Insecta</taxon>
        <taxon>Pterygota</taxon>
        <taxon>Neoptera</taxon>
        <taxon>Paraneoptera</taxon>
        <taxon>Hemiptera</taxon>
        <taxon>Sternorrhyncha</taxon>
        <taxon>Aphidomorpha</taxon>
        <taxon>Aphidoidea</taxon>
        <taxon>Aphididae</taxon>
        <taxon>Sipha</taxon>
    </lineage>
</organism>
<dbReference type="Gene3D" id="3.40.50.1820">
    <property type="entry name" value="alpha/beta hydrolase"/>
    <property type="match status" value="1"/>
</dbReference>
<dbReference type="EMBL" id="GGMS01006421">
    <property type="protein sequence ID" value="MBY75624.1"/>
    <property type="molecule type" value="Transcribed_RNA"/>
</dbReference>
<reference evidence="9 10" key="2">
    <citation type="submission" date="2025-04" db="UniProtKB">
        <authorList>
            <consortium name="RefSeq"/>
        </authorList>
    </citation>
    <scope>IDENTIFICATION</scope>
    <source>
        <tissue evidence="9 10">Whole body</tissue>
    </source>
</reference>
<sequence length="723" mass="82967">MLSQTYLFFKSMPFSEFHRALAKFSGCVLRNRKRIRLFTESVAFCVFTGGLGWLAYEVRETVLAIERCVQKDPILLNYKVPEYVFIDKAAFTELDEYQIIDSHSIIQPTNPPVFFLRKWNDFKHRKAWKLLEMINKCKNSKLAWAATQRLTTMVHLKDSDFQHLAQMSQAHTLVGLARSANANPKFFLPPRKINWTKDEILKKIRDLLIQLNTLNEHKCLSYFVAHAFEDKHHDYYHPEDIPSNFRNIQIDNDNILQLSLNALRHHCNNEKAVSDMVKLGGLQILMALYQYLKYDEEVAEEIGKLLSVASLNKNLIEDIFLTGWISVLFNWKTHQNFRIQSWANRTLLNMDDEDPINGNYSFGKQTVLLHPKNRCQKDTKIDIVLVHGLLGGVSFSWREKYLMKNEPLGLFDMSNKVESHNSLTTATKKIPGGEDMQEYLDSYKEVKAREWDMIGSNFEFVLNDIPERENAKGNGPYSLNGSNSTVRNTALNEGYSQCWPSDWLPNDVEGLRVIGVDYSTTLSEWLPSCPLKQKNHRTLEGRTDKLMKQLLAVGIGDRPIIFLAHSMGGLLVKNMLVAARNSKNPNERKLFEKTRSVFFFSTPHHGSPLATLNSAYRFFLWPSVEVDELRTDSPKLVQLHTDFLECLHENPIKIITFAESLPTEFTALKVPILCVPKNAADPSVGEVYELPLNHMSICKADSKLSFVYQKTLSVIKTVAAYSS</sequence>
<gene>
    <name evidence="7" type="primary">SERAC1_1</name>
    <name evidence="9 10" type="synonym">LOC112693145</name>
    <name evidence="7" type="ORF">g.123221</name>
</gene>
<dbReference type="GO" id="GO:0005783">
    <property type="term" value="C:endoplasmic reticulum"/>
    <property type="evidence" value="ECO:0007669"/>
    <property type="project" value="UniProtKB-SubCell"/>
</dbReference>
<proteinExistence type="predicted"/>
<name>A0A2S2QD03_9HEMI</name>
<keyword evidence="4" id="KW-0256">Endoplasmic reticulum</keyword>
<comment type="subcellular location">
    <subcellularLocation>
        <location evidence="2">Endoplasmic reticulum</location>
    </subcellularLocation>
    <subcellularLocation>
        <location evidence="3">Membrane</location>
    </subcellularLocation>
    <subcellularLocation>
        <location evidence="1">Mitochondrion</location>
    </subcellularLocation>
</comment>
<dbReference type="PANTHER" id="PTHR48182">
    <property type="entry name" value="PROTEIN SERAC1"/>
    <property type="match status" value="1"/>
</dbReference>
<dbReference type="SUPFAM" id="SSF53474">
    <property type="entry name" value="alpha/beta-Hydrolases"/>
    <property type="match status" value="1"/>
</dbReference>
<evidence type="ECO:0000256" key="1">
    <source>
        <dbReference type="ARBA" id="ARBA00004173"/>
    </source>
</evidence>
<evidence type="ECO:0000313" key="9">
    <source>
        <dbReference type="RefSeq" id="XP_025423869.1"/>
    </source>
</evidence>
<dbReference type="InterPro" id="IPR052374">
    <property type="entry name" value="SERAC1"/>
</dbReference>
<evidence type="ECO:0000313" key="7">
    <source>
        <dbReference type="EMBL" id="MBY75624.1"/>
    </source>
</evidence>
<keyword evidence="5" id="KW-0496">Mitochondrion</keyword>
<dbReference type="SUPFAM" id="SSF48371">
    <property type="entry name" value="ARM repeat"/>
    <property type="match status" value="1"/>
</dbReference>
<dbReference type="InterPro" id="IPR016024">
    <property type="entry name" value="ARM-type_fold"/>
</dbReference>
<dbReference type="OrthoDB" id="5086500at2759"/>
<keyword evidence="6" id="KW-0472">Membrane</keyword>
<dbReference type="RefSeq" id="XP_025423876.1">
    <property type="nucleotide sequence ID" value="XM_025568091.1"/>
</dbReference>
<dbReference type="InterPro" id="IPR029058">
    <property type="entry name" value="AB_hydrolase_fold"/>
</dbReference>
<protein>
    <submittedName>
        <fullName evidence="7 9 10">Protein SERAC1</fullName>
    </submittedName>
</protein>
<reference evidence="7" key="1">
    <citation type="submission" date="2018-04" db="EMBL/GenBank/DDBJ databases">
        <title>Transcriptome assembly of Sipha flava.</title>
        <authorList>
            <person name="Scully E.D."/>
            <person name="Geib S.M."/>
            <person name="Palmer N.A."/>
            <person name="Koch K."/>
            <person name="Bradshaw J."/>
            <person name="Heng-Moss T."/>
            <person name="Sarath G."/>
        </authorList>
    </citation>
    <scope>NUCLEOTIDE SEQUENCE</scope>
</reference>
<keyword evidence="8" id="KW-1185">Reference proteome</keyword>
<dbReference type="PANTHER" id="PTHR48182:SF2">
    <property type="entry name" value="PROTEIN SERAC1"/>
    <property type="match status" value="1"/>
</dbReference>
<evidence type="ECO:0000256" key="2">
    <source>
        <dbReference type="ARBA" id="ARBA00004240"/>
    </source>
</evidence>
<dbReference type="GO" id="GO:0016020">
    <property type="term" value="C:membrane"/>
    <property type="evidence" value="ECO:0007669"/>
    <property type="project" value="UniProtKB-SubCell"/>
</dbReference>
<evidence type="ECO:0000256" key="5">
    <source>
        <dbReference type="ARBA" id="ARBA00023128"/>
    </source>
</evidence>
<dbReference type="Proteomes" id="UP000694846">
    <property type="component" value="Unplaced"/>
</dbReference>
<dbReference type="GO" id="GO:0005739">
    <property type="term" value="C:mitochondrion"/>
    <property type="evidence" value="ECO:0007669"/>
    <property type="project" value="UniProtKB-SubCell"/>
</dbReference>
<evidence type="ECO:0000256" key="6">
    <source>
        <dbReference type="ARBA" id="ARBA00023136"/>
    </source>
</evidence>
<dbReference type="RefSeq" id="XP_025423869.1">
    <property type="nucleotide sequence ID" value="XM_025568084.1"/>
</dbReference>
<dbReference type="AlphaFoldDB" id="A0A2S2QD03"/>
<accession>A0A2S2QD03</accession>
<evidence type="ECO:0000313" key="10">
    <source>
        <dbReference type="RefSeq" id="XP_025423876.1"/>
    </source>
</evidence>
<evidence type="ECO:0000256" key="4">
    <source>
        <dbReference type="ARBA" id="ARBA00022824"/>
    </source>
</evidence>